<dbReference type="GO" id="GO:0015421">
    <property type="term" value="F:ABC-type oligopeptide transporter activity"/>
    <property type="evidence" value="ECO:0007669"/>
    <property type="project" value="TreeGrafter"/>
</dbReference>
<evidence type="ECO:0000259" key="10">
    <source>
        <dbReference type="PROSITE" id="PS50929"/>
    </source>
</evidence>
<keyword evidence="6 8" id="KW-1133">Transmembrane helix</keyword>
<comment type="caution">
    <text evidence="11">The sequence shown here is derived from an EMBL/GenBank/DDBJ whole genome shotgun (WGS) entry which is preliminary data.</text>
</comment>
<evidence type="ECO:0000256" key="6">
    <source>
        <dbReference type="ARBA" id="ARBA00022989"/>
    </source>
</evidence>
<evidence type="ECO:0000256" key="5">
    <source>
        <dbReference type="ARBA" id="ARBA00022840"/>
    </source>
</evidence>
<evidence type="ECO:0000313" key="11">
    <source>
        <dbReference type="EMBL" id="PQJ28920.1"/>
    </source>
</evidence>
<keyword evidence="7 8" id="KW-0472">Membrane</keyword>
<keyword evidence="12" id="KW-1185">Reference proteome</keyword>
<feature type="transmembrane region" description="Helical" evidence="8">
    <location>
        <begin position="179"/>
        <end position="196"/>
    </location>
</feature>
<dbReference type="Pfam" id="PF00005">
    <property type="entry name" value="ABC_tran"/>
    <property type="match status" value="1"/>
</dbReference>
<dbReference type="EMBL" id="MQWA01000001">
    <property type="protein sequence ID" value="PQJ28920.1"/>
    <property type="molecule type" value="Genomic_DNA"/>
</dbReference>
<organism evidence="11 12">
    <name type="scientific">Rubritalea profundi</name>
    <dbReference type="NCBI Taxonomy" id="1658618"/>
    <lineage>
        <taxon>Bacteria</taxon>
        <taxon>Pseudomonadati</taxon>
        <taxon>Verrucomicrobiota</taxon>
        <taxon>Verrucomicrobiia</taxon>
        <taxon>Verrucomicrobiales</taxon>
        <taxon>Rubritaleaceae</taxon>
        <taxon>Rubritalea</taxon>
    </lineage>
</organism>
<feature type="domain" description="ABC transmembrane type-1" evidence="10">
    <location>
        <begin position="22"/>
        <end position="345"/>
    </location>
</feature>
<gene>
    <name evidence="11" type="ORF">BSZ32_10750</name>
</gene>
<reference evidence="11 12" key="1">
    <citation type="submission" date="2016-12" db="EMBL/GenBank/DDBJ databases">
        <title>Study of bacterial adaptation to deep sea.</title>
        <authorList>
            <person name="Song J."/>
            <person name="Yoshizawa S."/>
            <person name="Kogure K."/>
        </authorList>
    </citation>
    <scope>NUCLEOTIDE SEQUENCE [LARGE SCALE GENOMIC DNA]</scope>
    <source>
        <strain evidence="11 12">SAORIC-165</strain>
    </source>
</reference>
<evidence type="ECO:0000256" key="2">
    <source>
        <dbReference type="ARBA" id="ARBA00022448"/>
    </source>
</evidence>
<dbReference type="SMART" id="SM00382">
    <property type="entry name" value="AAA"/>
    <property type="match status" value="1"/>
</dbReference>
<dbReference type="InterPro" id="IPR011527">
    <property type="entry name" value="ABC1_TM_dom"/>
</dbReference>
<evidence type="ECO:0000256" key="7">
    <source>
        <dbReference type="ARBA" id="ARBA00023136"/>
    </source>
</evidence>
<dbReference type="SUPFAM" id="SSF52540">
    <property type="entry name" value="P-loop containing nucleoside triphosphate hydrolases"/>
    <property type="match status" value="1"/>
</dbReference>
<evidence type="ECO:0000313" key="12">
    <source>
        <dbReference type="Proteomes" id="UP000239907"/>
    </source>
</evidence>
<evidence type="ECO:0000256" key="3">
    <source>
        <dbReference type="ARBA" id="ARBA00022692"/>
    </source>
</evidence>
<dbReference type="InterPro" id="IPR039421">
    <property type="entry name" value="Type_1_exporter"/>
</dbReference>
<evidence type="ECO:0000256" key="8">
    <source>
        <dbReference type="SAM" id="Phobius"/>
    </source>
</evidence>
<keyword evidence="3 8" id="KW-0812">Transmembrane</keyword>
<dbReference type="CDD" id="cd18778">
    <property type="entry name" value="ABC_6TM_exporter_like"/>
    <property type="match status" value="1"/>
</dbReference>
<comment type="subcellular location">
    <subcellularLocation>
        <location evidence="1">Cell membrane</location>
        <topology evidence="1">Multi-pass membrane protein</topology>
    </subcellularLocation>
</comment>
<evidence type="ECO:0000256" key="1">
    <source>
        <dbReference type="ARBA" id="ARBA00004651"/>
    </source>
</evidence>
<proteinExistence type="predicted"/>
<dbReference type="PROSITE" id="PS50929">
    <property type="entry name" value="ABC_TM1F"/>
    <property type="match status" value="1"/>
</dbReference>
<dbReference type="RefSeq" id="WP_105043411.1">
    <property type="nucleotide sequence ID" value="NZ_MQWA01000001.1"/>
</dbReference>
<dbReference type="GO" id="GO:0005524">
    <property type="term" value="F:ATP binding"/>
    <property type="evidence" value="ECO:0007669"/>
    <property type="project" value="UniProtKB-KW"/>
</dbReference>
<dbReference type="PANTHER" id="PTHR43394:SF1">
    <property type="entry name" value="ATP-BINDING CASSETTE SUB-FAMILY B MEMBER 10, MITOCHONDRIAL"/>
    <property type="match status" value="1"/>
</dbReference>
<dbReference type="AlphaFoldDB" id="A0A2S7U2S9"/>
<dbReference type="SUPFAM" id="SSF90123">
    <property type="entry name" value="ABC transporter transmembrane region"/>
    <property type="match status" value="1"/>
</dbReference>
<dbReference type="GO" id="GO:0005886">
    <property type="term" value="C:plasma membrane"/>
    <property type="evidence" value="ECO:0007669"/>
    <property type="project" value="UniProtKB-SubCell"/>
</dbReference>
<dbReference type="FunFam" id="3.40.50.300:FF:000287">
    <property type="entry name" value="Multidrug ABC transporter ATP-binding protein"/>
    <property type="match status" value="1"/>
</dbReference>
<feature type="domain" description="ABC transporter" evidence="9">
    <location>
        <begin position="379"/>
        <end position="612"/>
    </location>
</feature>
<sequence>MKTIRRIFSYYGRYPKLAIAQLLCAILMTVMLPVFPEMSGRIYEEVIASHAEIEKTEYIAKKLESKEGNSNLAAAESVRGLVADVESDAYKSENARKVLLYTCIALAAFFGRDLFNCLRIFINNVFEQKAIFDLRSELYSKLQRLPLKWFDSKRTGDIMTRVAEDIPAMERLLIDGVEQGLIAVLQIIGVSAFLIWKDPVLGFTALAPLPLLAIGATIYTRNARDRHRDVKKYTGEMNALLSDNIAGVNQIKSYAAEADELKRFNKLSNKVQHTTLKVMKYWALYSPSMSFVNSLGYVLVLGVGGYRIITDPSVGTEIYLYFFTIMWALYEPISKLHGLNQMALSSKAAAERVFEILDTDDEIHADDGEILPQPVRGEVCFDQVSFSYDEIPTLHNISLKAMPGQTIALVGSTGAGKSTLVNLLTRFYEYDSGSITIDGYELNTLNKPSLRSNIAYVTQDSFLFNGSVRENLLLGKRDATDEELWRALDAANASQFIKELPSHLDTNVGERGVKLSGGEKQRVSIARALLKNQPILILDEATASVDSKTEKLIQDALDNLMNTRTAFVIAHRLSTIKNADIIHVLDRGRIIESGTHASLIQQNGKYAELSKQSFLNDSSLNE</sequence>
<feature type="transmembrane region" description="Helical" evidence="8">
    <location>
        <begin position="282"/>
        <end position="306"/>
    </location>
</feature>
<evidence type="ECO:0000256" key="4">
    <source>
        <dbReference type="ARBA" id="ARBA00022741"/>
    </source>
</evidence>
<dbReference type="PANTHER" id="PTHR43394">
    <property type="entry name" value="ATP-DEPENDENT PERMEASE MDL1, MITOCHONDRIAL"/>
    <property type="match status" value="1"/>
</dbReference>
<dbReference type="InterPro" id="IPR017871">
    <property type="entry name" value="ABC_transporter-like_CS"/>
</dbReference>
<feature type="transmembrane region" description="Helical" evidence="8">
    <location>
        <begin position="14"/>
        <end position="35"/>
    </location>
</feature>
<dbReference type="PROSITE" id="PS50893">
    <property type="entry name" value="ABC_TRANSPORTER_2"/>
    <property type="match status" value="1"/>
</dbReference>
<keyword evidence="2" id="KW-0813">Transport</keyword>
<keyword evidence="5 11" id="KW-0067">ATP-binding</keyword>
<accession>A0A2S7U2S9</accession>
<evidence type="ECO:0000259" key="9">
    <source>
        <dbReference type="PROSITE" id="PS50893"/>
    </source>
</evidence>
<feature type="transmembrane region" description="Helical" evidence="8">
    <location>
        <begin position="202"/>
        <end position="219"/>
    </location>
</feature>
<dbReference type="InterPro" id="IPR003439">
    <property type="entry name" value="ABC_transporter-like_ATP-bd"/>
</dbReference>
<dbReference type="InterPro" id="IPR003593">
    <property type="entry name" value="AAA+_ATPase"/>
</dbReference>
<dbReference type="Gene3D" id="1.20.1560.10">
    <property type="entry name" value="ABC transporter type 1, transmembrane domain"/>
    <property type="match status" value="1"/>
</dbReference>
<dbReference type="PROSITE" id="PS00211">
    <property type="entry name" value="ABC_TRANSPORTER_1"/>
    <property type="match status" value="1"/>
</dbReference>
<dbReference type="Pfam" id="PF00664">
    <property type="entry name" value="ABC_membrane"/>
    <property type="match status" value="1"/>
</dbReference>
<protein>
    <submittedName>
        <fullName evidence="11">ABC transporter ATP-binding protein</fullName>
    </submittedName>
</protein>
<feature type="transmembrane region" description="Helical" evidence="8">
    <location>
        <begin position="98"/>
        <end position="115"/>
    </location>
</feature>
<dbReference type="Gene3D" id="3.40.50.300">
    <property type="entry name" value="P-loop containing nucleotide triphosphate hydrolases"/>
    <property type="match status" value="1"/>
</dbReference>
<dbReference type="InterPro" id="IPR027417">
    <property type="entry name" value="P-loop_NTPase"/>
</dbReference>
<dbReference type="GO" id="GO:0016887">
    <property type="term" value="F:ATP hydrolysis activity"/>
    <property type="evidence" value="ECO:0007669"/>
    <property type="project" value="InterPro"/>
</dbReference>
<dbReference type="OrthoDB" id="9761126at2"/>
<name>A0A2S7U2S9_9BACT</name>
<dbReference type="InterPro" id="IPR036640">
    <property type="entry name" value="ABC1_TM_sf"/>
</dbReference>
<keyword evidence="4" id="KW-0547">Nucleotide-binding</keyword>
<dbReference type="Proteomes" id="UP000239907">
    <property type="component" value="Unassembled WGS sequence"/>
</dbReference>